<evidence type="ECO:0000313" key="2">
    <source>
        <dbReference type="EMBL" id="REF69655.1"/>
    </source>
</evidence>
<comment type="caution">
    <text evidence="2">The sequence shown here is derived from an EMBL/GenBank/DDBJ whole genome shotgun (WGS) entry which is preliminary data.</text>
</comment>
<name>A0A3D9XGM3_PARVE</name>
<reference evidence="2 3" key="1">
    <citation type="submission" date="2018-08" db="EMBL/GenBank/DDBJ databases">
        <title>Genomic Encyclopedia of Archaeal and Bacterial Type Strains, Phase II (KMG-II): from individual species to whole genera.</title>
        <authorList>
            <person name="Goeker M."/>
        </authorList>
    </citation>
    <scope>NUCLEOTIDE SEQUENCE [LARGE SCALE GENOMIC DNA]</scope>
    <source>
        <strain evidence="2 3">DSM 17099</strain>
    </source>
</reference>
<proteinExistence type="predicted"/>
<evidence type="ECO:0000313" key="3">
    <source>
        <dbReference type="Proteomes" id="UP000256941"/>
    </source>
</evidence>
<dbReference type="EMBL" id="QTUJ01000002">
    <property type="protein sequence ID" value="REF69655.1"/>
    <property type="molecule type" value="Genomic_DNA"/>
</dbReference>
<protein>
    <recommendedName>
        <fullName evidence="4">Tail protein</fullName>
    </recommendedName>
</protein>
<dbReference type="RefSeq" id="WP_208861599.1">
    <property type="nucleotide sequence ID" value="NZ_CP038197.1"/>
</dbReference>
<organism evidence="2 3">
    <name type="scientific">Paracoccus versutus</name>
    <name type="common">Thiobacillus versutus</name>
    <dbReference type="NCBI Taxonomy" id="34007"/>
    <lineage>
        <taxon>Bacteria</taxon>
        <taxon>Pseudomonadati</taxon>
        <taxon>Pseudomonadota</taxon>
        <taxon>Alphaproteobacteria</taxon>
        <taxon>Rhodobacterales</taxon>
        <taxon>Paracoccaceae</taxon>
        <taxon>Paracoccus</taxon>
    </lineage>
</organism>
<feature type="signal peptide" evidence="1">
    <location>
        <begin position="1"/>
        <end position="23"/>
    </location>
</feature>
<dbReference type="Proteomes" id="UP000256941">
    <property type="component" value="Unassembled WGS sequence"/>
</dbReference>
<gene>
    <name evidence="2" type="ORF">BDD41_2365</name>
</gene>
<evidence type="ECO:0008006" key="4">
    <source>
        <dbReference type="Google" id="ProtNLM"/>
    </source>
</evidence>
<feature type="chain" id="PRO_5017642797" description="Tail protein" evidence="1">
    <location>
        <begin position="24"/>
        <end position="725"/>
    </location>
</feature>
<accession>A0A3D9XGM3</accession>
<keyword evidence="1" id="KW-0732">Signal</keyword>
<evidence type="ECO:0000256" key="1">
    <source>
        <dbReference type="SAM" id="SignalP"/>
    </source>
</evidence>
<sequence>MRLRSLALAALLSTTCFSTPAEAGPVIPFIQGVWVGLTTGAAAGAGISGAFAVGMNAGAWLVGGSFLSRVVVSIGMSALAQSLAPKPQMPSPPEIMANYAQDVSWQDRVYGRVRKGGPYALAAYSSASMTTPLGSDNRRKRHYGVIIAAHSTLGPVQHYLDKWPVETDANGWVLTDPVLWRNPPAKSTDYHGSIRTYTGHSDQGADPVWRATFPEVSESDDFSGLSYAALSAARPSMEEFQNIYPGGREWAYAPVWDGCDTVYDPRTDSRSWSNNAALVIADVATWFGKEVDWDEVAAEADISDQLVTNRDGGTQRRWTINTVLRSDMTWEQVRAHLMMCCDAWFYERPDGKLGFKVGAYSAPTLTLTDEDFLSLSIRHKATGPDEVGSYALRYVEPARDWSGEVSGAVVLNPLGDRSEEECNGVDSHNQAWRIIWRWAKAAQPEWQVSGTLKVIGYDCIGERFLRIRHAEAGIDCVVEVAMLSRNAGSHTFSIEAASVDPGDFDPDALALEPPRTLRATISEDRIVTAPGSLSGSVIEGTGGVAMIEYVWPAQPEDLRQQLRFRSPGAGIADWQMIDVGAGQSTQVLSALVDGQDYEAQIRNRTGGNRVSAWVPEAPLVLRAVANSVPPAAMQHFTGAAAGSSVGLAFIPPNDPVYAAARIWRATNSTSFDDAVHVGTEYGAPNLADEWSDPAPGVGDHSYWIEPLNGSGIAGPRSGPVTITII</sequence>
<dbReference type="AlphaFoldDB" id="A0A3D9XGM3"/>